<keyword evidence="1" id="KW-0732">Signal</keyword>
<dbReference type="RefSeq" id="WP_145366851.1">
    <property type="nucleotide sequence ID" value="NZ_CP036275.1"/>
</dbReference>
<reference evidence="2 3" key="1">
    <citation type="submission" date="2019-02" db="EMBL/GenBank/DDBJ databases">
        <title>Deep-cultivation of Planctomycetes and their phenomic and genomic characterization uncovers novel biology.</title>
        <authorList>
            <person name="Wiegand S."/>
            <person name="Jogler M."/>
            <person name="Boedeker C."/>
            <person name="Pinto D."/>
            <person name="Vollmers J."/>
            <person name="Rivas-Marin E."/>
            <person name="Kohn T."/>
            <person name="Peeters S.H."/>
            <person name="Heuer A."/>
            <person name="Rast P."/>
            <person name="Oberbeckmann S."/>
            <person name="Bunk B."/>
            <person name="Jeske O."/>
            <person name="Meyerdierks A."/>
            <person name="Storesund J.E."/>
            <person name="Kallscheuer N."/>
            <person name="Luecker S."/>
            <person name="Lage O.M."/>
            <person name="Pohl T."/>
            <person name="Merkel B.J."/>
            <person name="Hornburger P."/>
            <person name="Mueller R.-W."/>
            <person name="Bruemmer F."/>
            <person name="Labrenz M."/>
            <person name="Spormann A.M."/>
            <person name="Op den Camp H."/>
            <person name="Overmann J."/>
            <person name="Amann R."/>
            <person name="Jetten M.S.M."/>
            <person name="Mascher T."/>
            <person name="Medema M.H."/>
            <person name="Devos D.P."/>
            <person name="Kaster A.-K."/>
            <person name="Ovreas L."/>
            <person name="Rohde M."/>
            <person name="Galperin M.Y."/>
            <person name="Jogler C."/>
        </authorList>
    </citation>
    <scope>NUCLEOTIDE SEQUENCE [LARGE SCALE GENOMIC DNA]</scope>
    <source>
        <strain evidence="2 3">Mal4</strain>
    </source>
</reference>
<dbReference type="EMBL" id="CP036275">
    <property type="protein sequence ID" value="QDU36157.1"/>
    <property type="molecule type" value="Genomic_DNA"/>
</dbReference>
<evidence type="ECO:0000256" key="1">
    <source>
        <dbReference type="SAM" id="SignalP"/>
    </source>
</evidence>
<evidence type="ECO:0008006" key="4">
    <source>
        <dbReference type="Google" id="ProtNLM"/>
    </source>
</evidence>
<protein>
    <recommendedName>
        <fullName evidence="4">Outer membrane efflux protein</fullName>
    </recommendedName>
</protein>
<feature type="chain" id="PRO_5021913956" description="Outer membrane efflux protein" evidence="1">
    <location>
        <begin position="28"/>
        <end position="145"/>
    </location>
</feature>
<accession>A0A517Z102</accession>
<sequence precursor="true">MQSTSTLTIVMLACCLVALTHSPPVRSQQPESPRSERLQALLTERRDTLRELLEVVTLRHQQGLASIDELVRTRSVVIDAELELAKTRADRLSLLQQQVDNLRELEELTRKRYESSQIPLGPTLTAKAARLAAAIDLERVRLTPE</sequence>
<dbReference type="AlphaFoldDB" id="A0A517Z102"/>
<evidence type="ECO:0000313" key="3">
    <source>
        <dbReference type="Proteomes" id="UP000320496"/>
    </source>
</evidence>
<evidence type="ECO:0000313" key="2">
    <source>
        <dbReference type="EMBL" id="QDU36157.1"/>
    </source>
</evidence>
<feature type="signal peptide" evidence="1">
    <location>
        <begin position="1"/>
        <end position="27"/>
    </location>
</feature>
<gene>
    <name evidence="2" type="ORF">Mal4_04400</name>
</gene>
<keyword evidence="3" id="KW-1185">Reference proteome</keyword>
<dbReference type="KEGG" id="mri:Mal4_04400"/>
<name>A0A517Z102_9PLAN</name>
<proteinExistence type="predicted"/>
<organism evidence="2 3">
    <name type="scientific">Maioricimonas rarisocia</name>
    <dbReference type="NCBI Taxonomy" id="2528026"/>
    <lineage>
        <taxon>Bacteria</taxon>
        <taxon>Pseudomonadati</taxon>
        <taxon>Planctomycetota</taxon>
        <taxon>Planctomycetia</taxon>
        <taxon>Planctomycetales</taxon>
        <taxon>Planctomycetaceae</taxon>
        <taxon>Maioricimonas</taxon>
    </lineage>
</organism>
<dbReference type="Proteomes" id="UP000320496">
    <property type="component" value="Chromosome"/>
</dbReference>